<organism evidence="3 4">
    <name type="scientific">Jeongeupia chitinilytica</name>
    <dbReference type="NCBI Taxonomy" id="1041641"/>
    <lineage>
        <taxon>Bacteria</taxon>
        <taxon>Pseudomonadati</taxon>
        <taxon>Pseudomonadota</taxon>
        <taxon>Betaproteobacteria</taxon>
        <taxon>Neisseriales</taxon>
        <taxon>Chitinibacteraceae</taxon>
        <taxon>Jeongeupia</taxon>
    </lineage>
</organism>
<feature type="transmembrane region" description="Helical" evidence="1">
    <location>
        <begin position="30"/>
        <end position="49"/>
    </location>
</feature>
<keyword evidence="1" id="KW-0812">Transmembrane</keyword>
<dbReference type="EMBL" id="BMYO01000009">
    <property type="protein sequence ID" value="GHD68022.1"/>
    <property type="molecule type" value="Genomic_DNA"/>
</dbReference>
<dbReference type="InterPro" id="IPR043726">
    <property type="entry name" value="LiaI-LiaF-like_TM1"/>
</dbReference>
<dbReference type="Pfam" id="PF18917">
    <property type="entry name" value="LiaI-LiaF-like_TM1"/>
    <property type="match status" value="1"/>
</dbReference>
<comment type="caution">
    <text evidence="3">The sequence shown here is derived from an EMBL/GenBank/DDBJ whole genome shotgun (WGS) entry which is preliminary data.</text>
</comment>
<reference evidence="4" key="1">
    <citation type="journal article" date="2019" name="Int. J. Syst. Evol. Microbiol.">
        <title>The Global Catalogue of Microorganisms (GCM) 10K type strain sequencing project: providing services to taxonomists for standard genome sequencing and annotation.</title>
        <authorList>
            <consortium name="The Broad Institute Genomics Platform"/>
            <consortium name="The Broad Institute Genome Sequencing Center for Infectious Disease"/>
            <person name="Wu L."/>
            <person name="Ma J."/>
        </authorList>
    </citation>
    <scope>NUCLEOTIDE SEQUENCE [LARGE SCALE GENOMIC DNA]</scope>
    <source>
        <strain evidence="4">KCTC 23701</strain>
    </source>
</reference>
<evidence type="ECO:0000313" key="4">
    <source>
        <dbReference type="Proteomes" id="UP000604737"/>
    </source>
</evidence>
<keyword evidence="1" id="KW-1133">Transmembrane helix</keyword>
<dbReference type="Proteomes" id="UP000604737">
    <property type="component" value="Unassembled WGS sequence"/>
</dbReference>
<proteinExistence type="predicted"/>
<sequence length="59" mass="6603">MFRLFVPVLLIVIGTALFLRNLGVLPQLDAVLHAGWPLLLVAFGAFRLLRPHYGCHHAK</sequence>
<gene>
    <name evidence="3" type="ORF">GCM10007350_32580</name>
</gene>
<protein>
    <recommendedName>
        <fullName evidence="2">LiaI-LiaF-like transmembrane region domain-containing protein</fullName>
    </recommendedName>
</protein>
<name>A0ABQ3H537_9NEIS</name>
<accession>A0ABQ3H537</accession>
<evidence type="ECO:0000256" key="1">
    <source>
        <dbReference type="SAM" id="Phobius"/>
    </source>
</evidence>
<evidence type="ECO:0000313" key="3">
    <source>
        <dbReference type="EMBL" id="GHD68022.1"/>
    </source>
</evidence>
<keyword evidence="1" id="KW-0472">Membrane</keyword>
<feature type="domain" description="LiaI-LiaF-like transmembrane region" evidence="2">
    <location>
        <begin position="4"/>
        <end position="45"/>
    </location>
</feature>
<evidence type="ECO:0000259" key="2">
    <source>
        <dbReference type="Pfam" id="PF18917"/>
    </source>
</evidence>
<dbReference type="RefSeq" id="WP_189461972.1">
    <property type="nucleotide sequence ID" value="NZ_BMYO01000009.1"/>
</dbReference>
<keyword evidence="4" id="KW-1185">Reference proteome</keyword>